<evidence type="ECO:0000256" key="2">
    <source>
        <dbReference type="ARBA" id="ARBA00022448"/>
    </source>
</evidence>
<comment type="subcellular location">
    <subcellularLocation>
        <location evidence="1">Membrane</location>
        <topology evidence="1">Multi-pass membrane protein</topology>
    </subcellularLocation>
</comment>
<keyword evidence="4" id="KW-0547">Nucleotide-binding</keyword>
<evidence type="ECO:0000256" key="6">
    <source>
        <dbReference type="ARBA" id="ARBA00022989"/>
    </source>
</evidence>
<feature type="region of interest" description="Disordered" evidence="8">
    <location>
        <begin position="501"/>
        <end position="542"/>
    </location>
</feature>
<feature type="transmembrane region" description="Helical" evidence="9">
    <location>
        <begin position="970"/>
        <end position="988"/>
    </location>
</feature>
<dbReference type="PROSITE" id="PS50929">
    <property type="entry name" value="ABC_TM1F"/>
    <property type="match status" value="2"/>
</dbReference>
<dbReference type="PROSITE" id="PS00211">
    <property type="entry name" value="ABC_TRANSPORTER_1"/>
    <property type="match status" value="2"/>
</dbReference>
<evidence type="ECO:0000313" key="12">
    <source>
        <dbReference type="EMBL" id="GFF39880.1"/>
    </source>
</evidence>
<dbReference type="Pfam" id="PF00664">
    <property type="entry name" value="ABC_membrane"/>
    <property type="match status" value="3"/>
</dbReference>
<evidence type="ECO:0000256" key="3">
    <source>
        <dbReference type="ARBA" id="ARBA00022692"/>
    </source>
</evidence>
<dbReference type="FunFam" id="3.40.50.300:FF:002040">
    <property type="entry name" value="ABC multidrug transporter (Eurofung)"/>
    <property type="match status" value="1"/>
</dbReference>
<accession>A0A8E0UYZ2</accession>
<dbReference type="PANTHER" id="PTHR24223:SF464">
    <property type="entry name" value="ABC-TYPE TRANSPORTER CICA"/>
    <property type="match status" value="1"/>
</dbReference>
<reference evidence="13" key="1">
    <citation type="journal article" date="2015" name="Genome Announc.">
        <title>Draft Genome Sequence of the Pathogenic Filamentous Fungus Aspergillus udagawae Strain IFM 46973T.</title>
        <authorList>
            <person name="Kusuya Y."/>
            <person name="Takahashi-Nakaguchi A."/>
            <person name="Takahashi H."/>
            <person name="Yaguchi T."/>
        </authorList>
    </citation>
    <scope>NUCLEOTIDE SEQUENCE</scope>
    <source>
        <strain evidence="13">IFM 46973</strain>
    </source>
</reference>
<dbReference type="Pfam" id="PF00005">
    <property type="entry name" value="ABC_tran"/>
    <property type="match status" value="2"/>
</dbReference>
<feature type="region of interest" description="Disordered" evidence="8">
    <location>
        <begin position="238"/>
        <end position="267"/>
    </location>
</feature>
<dbReference type="Proteomes" id="UP000036893">
    <property type="component" value="Unassembled WGS sequence"/>
</dbReference>
<dbReference type="InterPro" id="IPR011527">
    <property type="entry name" value="ABC1_TM_dom"/>
</dbReference>
<keyword evidence="6 9" id="KW-1133">Transmembrane helix</keyword>
<evidence type="ECO:0000313" key="15">
    <source>
        <dbReference type="Proteomes" id="UP000465221"/>
    </source>
</evidence>
<feature type="transmembrane region" description="Helical" evidence="9">
    <location>
        <begin position="323"/>
        <end position="341"/>
    </location>
</feature>
<dbReference type="EMBL" id="BBXM02000005">
    <property type="protein sequence ID" value="GIC91002.1"/>
    <property type="molecule type" value="Genomic_DNA"/>
</dbReference>
<feature type="transmembrane region" description="Helical" evidence="9">
    <location>
        <begin position="296"/>
        <end position="317"/>
    </location>
</feature>
<feature type="transmembrane region" description="Helical" evidence="9">
    <location>
        <begin position="396"/>
        <end position="421"/>
    </location>
</feature>
<dbReference type="CDD" id="cd03244">
    <property type="entry name" value="ABCC_MRP_domain2"/>
    <property type="match status" value="1"/>
</dbReference>
<dbReference type="PANTHER" id="PTHR24223">
    <property type="entry name" value="ATP-BINDING CASSETTE SUB-FAMILY C"/>
    <property type="match status" value="1"/>
</dbReference>
<dbReference type="PROSITE" id="PS50893">
    <property type="entry name" value="ABC_TRANSPORTER_2"/>
    <property type="match status" value="2"/>
</dbReference>
<evidence type="ECO:0000256" key="5">
    <source>
        <dbReference type="ARBA" id="ARBA00022840"/>
    </source>
</evidence>
<dbReference type="InterPro" id="IPR036640">
    <property type="entry name" value="ABC1_TM_sf"/>
</dbReference>
<dbReference type="InterPro" id="IPR003439">
    <property type="entry name" value="ABC_transporter-like_ATP-bd"/>
</dbReference>
<dbReference type="EMBL" id="BLKC01000039">
    <property type="protein sequence ID" value="GFF39880.1"/>
    <property type="molecule type" value="Genomic_DNA"/>
</dbReference>
<dbReference type="SUPFAM" id="SSF52540">
    <property type="entry name" value="P-loop containing nucleoside triphosphate hydrolases"/>
    <property type="match status" value="2"/>
</dbReference>
<dbReference type="Gene3D" id="1.20.1560.10">
    <property type="entry name" value="ABC transporter type 1, transmembrane domain"/>
    <property type="match status" value="2"/>
</dbReference>
<reference evidence="13" key="3">
    <citation type="submission" date="2021-01" db="EMBL/GenBank/DDBJ databases">
        <title>Pan-genome distribution and transcriptional activeness of fungal secondary metabolism genes in Aspergillus section Fumigati.</title>
        <authorList>
            <person name="Takahashi H."/>
            <person name="Umemura M."/>
            <person name="Ninomiya A."/>
            <person name="Kusuya Y."/>
            <person name="Urayama S."/>
            <person name="Shimizu M."/>
            <person name="Watanabe A."/>
            <person name="Kamei K."/>
            <person name="Yaguchi T."/>
            <person name="Hagiwara D."/>
        </authorList>
    </citation>
    <scope>NUCLEOTIDE SEQUENCE</scope>
    <source>
        <strain evidence="13">IFM 46973</strain>
    </source>
</reference>
<evidence type="ECO:0000256" key="8">
    <source>
        <dbReference type="SAM" id="MobiDB-lite"/>
    </source>
</evidence>
<dbReference type="GeneID" id="66994919"/>
<feature type="compositionally biased region" description="Basic and acidic residues" evidence="8">
    <location>
        <begin position="506"/>
        <end position="516"/>
    </location>
</feature>
<dbReference type="InterPro" id="IPR017871">
    <property type="entry name" value="ABC_transporter-like_CS"/>
</dbReference>
<evidence type="ECO:0000313" key="14">
    <source>
        <dbReference type="Proteomes" id="UP000036893"/>
    </source>
</evidence>
<feature type="domain" description="ABC transporter" evidence="10">
    <location>
        <begin position="1147"/>
        <end position="1402"/>
    </location>
</feature>
<evidence type="ECO:0000256" key="9">
    <source>
        <dbReference type="SAM" id="Phobius"/>
    </source>
</evidence>
<name>A0A8E0UYZ2_9EURO</name>
<dbReference type="SMART" id="SM00382">
    <property type="entry name" value="AAA"/>
    <property type="match status" value="2"/>
</dbReference>
<protein>
    <submittedName>
        <fullName evidence="12">Oligomycin resistance ATP-dependent permease YOR1</fullName>
    </submittedName>
</protein>
<evidence type="ECO:0000259" key="10">
    <source>
        <dbReference type="PROSITE" id="PS50893"/>
    </source>
</evidence>
<dbReference type="InterPro" id="IPR027417">
    <property type="entry name" value="P-loop_NTPase"/>
</dbReference>
<organism evidence="13 14">
    <name type="scientific">Aspergillus udagawae</name>
    <dbReference type="NCBI Taxonomy" id="91492"/>
    <lineage>
        <taxon>Eukaryota</taxon>
        <taxon>Fungi</taxon>
        <taxon>Dikarya</taxon>
        <taxon>Ascomycota</taxon>
        <taxon>Pezizomycotina</taxon>
        <taxon>Eurotiomycetes</taxon>
        <taxon>Eurotiomycetidae</taxon>
        <taxon>Eurotiales</taxon>
        <taxon>Aspergillaceae</taxon>
        <taxon>Aspergillus</taxon>
        <taxon>Aspergillus subgen. Fumigati</taxon>
    </lineage>
</organism>
<evidence type="ECO:0000256" key="1">
    <source>
        <dbReference type="ARBA" id="ARBA00004141"/>
    </source>
</evidence>
<feature type="transmembrane region" description="Helical" evidence="9">
    <location>
        <begin position="1058"/>
        <end position="1078"/>
    </location>
</feature>
<feature type="transmembrane region" description="Helical" evidence="9">
    <location>
        <begin position="855"/>
        <end position="879"/>
    </location>
</feature>
<feature type="domain" description="ABC transmembrane type-1" evidence="11">
    <location>
        <begin position="140"/>
        <end position="459"/>
    </location>
</feature>
<feature type="region of interest" description="Disordered" evidence="8">
    <location>
        <begin position="748"/>
        <end position="777"/>
    </location>
</feature>
<reference evidence="12 15" key="2">
    <citation type="submission" date="2020-01" db="EMBL/GenBank/DDBJ databases">
        <title>Draft genome sequence of Aspergillus udagawae IFM 46972.</title>
        <authorList>
            <person name="Takahashi H."/>
            <person name="Yaguchi T."/>
        </authorList>
    </citation>
    <scope>NUCLEOTIDE SEQUENCE [LARGE SCALE GENOMIC DNA]</scope>
    <source>
        <strain evidence="12 15">IFM 46972</strain>
    </source>
</reference>
<feature type="transmembrane region" description="Helical" evidence="9">
    <location>
        <begin position="930"/>
        <end position="950"/>
    </location>
</feature>
<keyword evidence="3 9" id="KW-0812">Transmembrane</keyword>
<keyword evidence="5" id="KW-0067">ATP-binding</keyword>
<evidence type="ECO:0000259" key="11">
    <source>
        <dbReference type="PROSITE" id="PS50929"/>
    </source>
</evidence>
<dbReference type="Gene3D" id="3.40.50.300">
    <property type="entry name" value="P-loop containing nucleotide triphosphate hydrolases"/>
    <property type="match status" value="2"/>
</dbReference>
<evidence type="ECO:0000256" key="7">
    <source>
        <dbReference type="ARBA" id="ARBA00023136"/>
    </source>
</evidence>
<dbReference type="GO" id="GO:0016020">
    <property type="term" value="C:membrane"/>
    <property type="evidence" value="ECO:0007669"/>
    <property type="project" value="UniProtKB-SubCell"/>
</dbReference>
<dbReference type="FunFam" id="3.40.50.300:FF:000565">
    <property type="entry name" value="ABC bile acid transporter"/>
    <property type="match status" value="1"/>
</dbReference>
<dbReference type="RefSeq" id="XP_043148268.1">
    <property type="nucleotide sequence ID" value="XM_043292333.1"/>
</dbReference>
<feature type="domain" description="ABC transporter" evidence="10">
    <location>
        <begin position="529"/>
        <end position="750"/>
    </location>
</feature>
<dbReference type="InterPro" id="IPR003593">
    <property type="entry name" value="AAA+_ATPase"/>
</dbReference>
<gene>
    <name evidence="13" type="ORF">Aud_007442</name>
    <name evidence="12" type="ORF">IFM46972_06033</name>
</gene>
<feature type="transmembrane region" description="Helical" evidence="9">
    <location>
        <begin position="139"/>
        <end position="160"/>
    </location>
</feature>
<dbReference type="CDD" id="cd03250">
    <property type="entry name" value="ABCC_MRP_domain1"/>
    <property type="match status" value="1"/>
</dbReference>
<keyword evidence="7 9" id="KW-0472">Membrane</keyword>
<keyword evidence="2" id="KW-0813">Transport</keyword>
<feature type="transmembrane region" description="Helical" evidence="9">
    <location>
        <begin position="433"/>
        <end position="454"/>
    </location>
</feature>
<dbReference type="InterPro" id="IPR050173">
    <property type="entry name" value="ABC_transporter_C-like"/>
</dbReference>
<dbReference type="GO" id="GO:0005524">
    <property type="term" value="F:ATP binding"/>
    <property type="evidence" value="ECO:0007669"/>
    <property type="project" value="UniProtKB-KW"/>
</dbReference>
<evidence type="ECO:0000256" key="4">
    <source>
        <dbReference type="ARBA" id="ARBA00022741"/>
    </source>
</evidence>
<comment type="caution">
    <text evidence="13">The sequence shown here is derived from an EMBL/GenBank/DDBJ whole genome shotgun (WGS) entry which is preliminary data.</text>
</comment>
<dbReference type="GO" id="GO:0140359">
    <property type="term" value="F:ABC-type transporter activity"/>
    <property type="evidence" value="ECO:0007669"/>
    <property type="project" value="InterPro"/>
</dbReference>
<sequence length="1413" mass="156470">MSKTPQPPLEVVVPQAKLPLEQNQAEGMKDQVTPLPQLSKWRKLDPLRLQKIPPVPSERQVTREYGANILSRIFFGWMTPFMKVGYLRPLEINDIWTVNPDRAVDTLSDKLAVAFRKRIEQGSRRPLARALIDTLRHDLVVGGICQLVGMMCMILSPYVVRHLISFSTEAYAAHVQGIPGPHIGPGLGYAFGLYAMQVLQSLTMNQALYRGMVVGGMAKASLTSQIFAKAMRLSNRARAGGKPIDDAGQKPTEGSPPNAAANDAAKETAGWSNGRITTLLGVDVDRIDTACGMLHMIWVSPIGLIVALIILIVNIGYSALAGYALLVVGVFALAGGMRLLVRFRRAINKITDQRVTLTREIVYSVRFVKFFGWESSFLKRLEAVRNREIGSIKRLLFVRHAVVVCMVSLPTFASLLSFVTYALSGHGMSPARIFASLALFNVLRMPLIMLNLTITQMTDAWTAMNRIQEFLQAEEKDDPVEWDTTMDKAIEVEHASFTWEQVQSNKGEEKKEEKPKPGQVSPKVATPSSPPNDNSDTPEHAPFKLTDINFEAGRNELLAVIGTVGSGKSSLLGALAGDMRLTEGKIRMGASRSFCPQYAWIQNVSVRENILFGGDYNEEFYDRVIDACALRPDLDIFPNGDQTEIGERGITVSGGQKQRINIARAVYSKADIVLMDDPLSAVDAHVGRHIMDKAICGLLKDKCRILATHQLHVLSRCDRIIVMKEGSIDAIGTFDDLVRTNEHFRELMSSTSQQEKQSDDDVDQNSDEVEPAKDQIDKAKPAAALMSKEEVATGSVGWAVWKAYITASGSFFLNFIAFLVLLACLNGGIIMTGLWVSYWTSDRFKNLTVGQYMGIYAGICAAQALAMYGFALHVTIAAAHSSKTMLQRAIYRVLRAPMAFFDTTPLGRITNRFSRDVQVMDSELGESIRMFAFTFTQILATMGLIIAFYHYVSTIGGGAWNEVANHHDQFAIALGPLFVFFLLAAAYYRASARNLKRHDSVLRSTVFSRFGEAITGVASIQAYKMEGHFQRNLHESIDSMNGAYFLTFSNQRWLSIRLDAIGSLMILVVGILVVTSRFNVGPSISGLVLSYVLTITLSLQFTIRQFAEVGNNMNAAERIHYYGTSLDEEAPLQLAEVPPSWPDKGRIAFSNVQMRYRDGLPLVLKGLTMDIRGGERIGIVGRTGAGKSSIMAALFRLTELSGGSIKIDDIDIATIGLNDLRTRLAIIPQDPTLFRGTIRSNLDPFNEHTDLELWAALRKAHLVGQELPEDESQEGTLTPSTMNEKQQTAQRLHLDTIVEEEGHNFSLGQRQLMALARALVRDARIIICDEATSSVDFETDQKVQETMAQGFQGKTLLCIAHRLRTIINYDRICVMDQGQIAEFDTPLALWEKPGGIFRSMCDQSGITREDFEG</sequence>
<evidence type="ECO:0000313" key="13">
    <source>
        <dbReference type="EMBL" id="GIC91002.1"/>
    </source>
</evidence>
<dbReference type="GO" id="GO:0016887">
    <property type="term" value="F:ATP hydrolysis activity"/>
    <property type="evidence" value="ECO:0007669"/>
    <property type="project" value="InterPro"/>
</dbReference>
<feature type="compositionally biased region" description="Acidic residues" evidence="8">
    <location>
        <begin position="758"/>
        <end position="769"/>
    </location>
</feature>
<feature type="domain" description="ABC transmembrane type-1" evidence="11">
    <location>
        <begin position="816"/>
        <end position="1111"/>
    </location>
</feature>
<proteinExistence type="predicted"/>
<dbReference type="SUPFAM" id="SSF90123">
    <property type="entry name" value="ABC transporter transmembrane region"/>
    <property type="match status" value="2"/>
</dbReference>
<feature type="transmembrane region" description="Helical" evidence="9">
    <location>
        <begin position="811"/>
        <end position="835"/>
    </location>
</feature>
<dbReference type="CDD" id="cd18597">
    <property type="entry name" value="ABC_6TM_YOR1_D1_like"/>
    <property type="match status" value="1"/>
</dbReference>
<dbReference type="CDD" id="cd18606">
    <property type="entry name" value="ABC_6TM_YOR1_D2_like"/>
    <property type="match status" value="1"/>
</dbReference>
<dbReference type="Proteomes" id="UP000465221">
    <property type="component" value="Unassembled WGS sequence"/>
</dbReference>